<evidence type="ECO:0000256" key="2">
    <source>
        <dbReference type="SAM" id="Phobius"/>
    </source>
</evidence>
<feature type="compositionally biased region" description="Low complexity" evidence="1">
    <location>
        <begin position="140"/>
        <end position="157"/>
    </location>
</feature>
<keyword evidence="2" id="KW-1133">Transmembrane helix</keyword>
<keyword evidence="2" id="KW-0472">Membrane</keyword>
<evidence type="ECO:0000313" key="4">
    <source>
        <dbReference type="Proteomes" id="UP001183629"/>
    </source>
</evidence>
<proteinExistence type="predicted"/>
<dbReference type="Proteomes" id="UP001183629">
    <property type="component" value="Unassembled WGS sequence"/>
</dbReference>
<feature type="compositionally biased region" description="Low complexity" evidence="1">
    <location>
        <begin position="62"/>
        <end position="102"/>
    </location>
</feature>
<feature type="transmembrane region" description="Helical" evidence="2">
    <location>
        <begin position="20"/>
        <end position="45"/>
    </location>
</feature>
<feature type="compositionally biased region" description="Basic and acidic residues" evidence="1">
    <location>
        <begin position="164"/>
        <end position="178"/>
    </location>
</feature>
<evidence type="ECO:0000313" key="3">
    <source>
        <dbReference type="EMBL" id="MDR7326205.1"/>
    </source>
</evidence>
<feature type="region of interest" description="Disordered" evidence="1">
    <location>
        <begin position="54"/>
        <end position="204"/>
    </location>
</feature>
<sequence length="284" mass="28028">MPQNGRRQGRRSQRTTAFRVARAAFTFVVGVAGPIGLAITVHQVYLSKPVTTAPQGRDAELGAGPAPAADGTAGPTGAAETPAGRSAAGPPAGPVTAPAGSGPVAGGPDAGGPDAGGPDAGGPDAGGWDTARPDAGGRDAGVPDAAGPGDLPPAAGRSGSGGTRTDRVASGDSGHREPAAPSPAPPAAPTTATTPATDAGAEPCRWKVRWRSVGIYRSPVDPEPVTYATRNQVLTGDCRTVTGSSRRPGRASEVYYRVDAGRDPDGTPLPAGYVLAESLVTALP</sequence>
<feature type="compositionally biased region" description="Gly residues" evidence="1">
    <location>
        <begin position="103"/>
        <end position="125"/>
    </location>
</feature>
<organism evidence="3 4">
    <name type="scientific">Catenuloplanes niger</name>
    <dbReference type="NCBI Taxonomy" id="587534"/>
    <lineage>
        <taxon>Bacteria</taxon>
        <taxon>Bacillati</taxon>
        <taxon>Actinomycetota</taxon>
        <taxon>Actinomycetes</taxon>
        <taxon>Micromonosporales</taxon>
        <taxon>Micromonosporaceae</taxon>
        <taxon>Catenuloplanes</taxon>
    </lineage>
</organism>
<dbReference type="AlphaFoldDB" id="A0AAE3ZYN9"/>
<accession>A0AAE3ZYN9</accession>
<name>A0AAE3ZYN9_9ACTN</name>
<gene>
    <name evidence="3" type="ORF">J2S44_006455</name>
</gene>
<dbReference type="RefSeq" id="WP_310421528.1">
    <property type="nucleotide sequence ID" value="NZ_JAVDYC010000001.1"/>
</dbReference>
<reference evidence="3 4" key="1">
    <citation type="submission" date="2023-07" db="EMBL/GenBank/DDBJ databases">
        <title>Sequencing the genomes of 1000 actinobacteria strains.</title>
        <authorList>
            <person name="Klenk H.-P."/>
        </authorList>
    </citation>
    <scope>NUCLEOTIDE SEQUENCE [LARGE SCALE GENOMIC DNA]</scope>
    <source>
        <strain evidence="3 4">DSM 44711</strain>
    </source>
</reference>
<evidence type="ECO:0000256" key="1">
    <source>
        <dbReference type="SAM" id="MobiDB-lite"/>
    </source>
</evidence>
<protein>
    <submittedName>
        <fullName evidence="3">Uncharacterized protein</fullName>
    </submittedName>
</protein>
<keyword evidence="4" id="KW-1185">Reference proteome</keyword>
<keyword evidence="2" id="KW-0812">Transmembrane</keyword>
<comment type="caution">
    <text evidence="3">The sequence shown here is derived from an EMBL/GenBank/DDBJ whole genome shotgun (WGS) entry which is preliminary data.</text>
</comment>
<dbReference type="EMBL" id="JAVDYC010000001">
    <property type="protein sequence ID" value="MDR7326205.1"/>
    <property type="molecule type" value="Genomic_DNA"/>
</dbReference>